<feature type="binding site" evidence="9">
    <location>
        <position position="113"/>
    </location>
    <ligand>
        <name>ATP</name>
        <dbReference type="ChEBI" id="CHEBI:30616"/>
    </ligand>
</feature>
<feature type="domain" description="Protein kinase" evidence="10">
    <location>
        <begin position="84"/>
        <end position="447"/>
    </location>
</feature>
<name>A0A2S7YE46_BEABA</name>
<dbReference type="InterPro" id="IPR011009">
    <property type="entry name" value="Kinase-like_dom_sf"/>
</dbReference>
<comment type="catalytic activity">
    <reaction evidence="8">
        <text>L-seryl-[protein] + ATP = O-phospho-L-seryl-[protein] + ADP + H(+)</text>
        <dbReference type="Rhea" id="RHEA:17989"/>
        <dbReference type="Rhea" id="RHEA-COMP:9863"/>
        <dbReference type="Rhea" id="RHEA-COMP:11604"/>
        <dbReference type="ChEBI" id="CHEBI:15378"/>
        <dbReference type="ChEBI" id="CHEBI:29999"/>
        <dbReference type="ChEBI" id="CHEBI:30616"/>
        <dbReference type="ChEBI" id="CHEBI:83421"/>
        <dbReference type="ChEBI" id="CHEBI:456216"/>
        <dbReference type="EC" id="2.7.11.1"/>
    </reaction>
</comment>
<evidence type="ECO:0000256" key="2">
    <source>
        <dbReference type="ARBA" id="ARBA00022527"/>
    </source>
</evidence>
<keyword evidence="3" id="KW-0808">Transferase</keyword>
<comment type="catalytic activity">
    <reaction evidence="7">
        <text>L-threonyl-[protein] + ATP = O-phospho-L-threonyl-[protein] + ADP + H(+)</text>
        <dbReference type="Rhea" id="RHEA:46608"/>
        <dbReference type="Rhea" id="RHEA-COMP:11060"/>
        <dbReference type="Rhea" id="RHEA-COMP:11605"/>
        <dbReference type="ChEBI" id="CHEBI:15378"/>
        <dbReference type="ChEBI" id="CHEBI:30013"/>
        <dbReference type="ChEBI" id="CHEBI:30616"/>
        <dbReference type="ChEBI" id="CHEBI:61977"/>
        <dbReference type="ChEBI" id="CHEBI:456216"/>
        <dbReference type="EC" id="2.7.11.1"/>
    </reaction>
</comment>
<sequence length="460" mass="51759">MPGVVRRLFCLAARRASHLRRTRPACSEPESLVIGFASRVAFHNLAALSVKPRYQWIDGAEHLPNYSPGGYHPVEIGSVLHDRYHVIDKLGYGGWSTVWLVHDAQQMRYLALKVGIAESLPREMPILRALGACGDAPGSDAVPHLVDEFTVEGPNGTHPCYATVPALANLRDVSFSRLFRIDVARALCYELTLALAFVHSRGFVHGDLHLGNILVRARDSFNDLTVAQFRHKFGEPDVYKVTRTDGEALTPNVPGTAVVALEMGKKAQDFSIHDARLMLSDFGESFHPASEVRLGQDCHTVFDSRPPEAYFEPDAPMSFPSDVWSLAIAIWDIVAMQPLFSSAFYSSDAVRCQIVDQLGPMPAEWFQKWLGRSNFFDERGQPIDGRRPWPGMAQAFENCVQSFRRQDGMGVFCDEESAALLDLFKKMLAYRPEQRLSVQQILQSEWMCTWARRDYEQSRR</sequence>
<gene>
    <name evidence="11" type="ORF">BB8028_0004g13550</name>
</gene>
<dbReference type="SMART" id="SM00220">
    <property type="entry name" value="S_TKc"/>
    <property type="match status" value="1"/>
</dbReference>
<evidence type="ECO:0000256" key="9">
    <source>
        <dbReference type="PROSITE-ProRule" id="PRU10141"/>
    </source>
</evidence>
<dbReference type="OrthoDB" id="5979581at2759"/>
<evidence type="ECO:0000256" key="6">
    <source>
        <dbReference type="ARBA" id="ARBA00022840"/>
    </source>
</evidence>
<dbReference type="SUPFAM" id="SSF56112">
    <property type="entry name" value="Protein kinase-like (PK-like)"/>
    <property type="match status" value="1"/>
</dbReference>
<dbReference type="GO" id="GO:0000245">
    <property type="term" value="P:spliceosomal complex assembly"/>
    <property type="evidence" value="ECO:0007669"/>
    <property type="project" value="TreeGrafter"/>
</dbReference>
<reference evidence="11 12" key="1">
    <citation type="submission" date="2016-07" db="EMBL/GenBank/DDBJ databases">
        <title>Comparative genomics of the entomopathogenic fungus Beauveria bassiana.</title>
        <authorList>
            <person name="Valero Jimenez C.A."/>
            <person name="Zwaan B.J."/>
            <person name="Van Kan J.A."/>
            <person name="Takken W."/>
            <person name="Debets A.J."/>
            <person name="Schoustra S.E."/>
            <person name="Koenraadt C.J."/>
        </authorList>
    </citation>
    <scope>NUCLEOTIDE SEQUENCE [LARGE SCALE GENOMIC DNA]</scope>
    <source>
        <strain evidence="11 12">ARSEF 8028</strain>
    </source>
</reference>
<dbReference type="InterPro" id="IPR051334">
    <property type="entry name" value="SRPK"/>
</dbReference>
<dbReference type="GO" id="GO:0005524">
    <property type="term" value="F:ATP binding"/>
    <property type="evidence" value="ECO:0007669"/>
    <property type="project" value="UniProtKB-UniRule"/>
</dbReference>
<dbReference type="Gene3D" id="1.10.510.10">
    <property type="entry name" value="Transferase(Phosphotransferase) domain 1"/>
    <property type="match status" value="1"/>
</dbReference>
<dbReference type="PROSITE" id="PS50011">
    <property type="entry name" value="PROTEIN_KINASE_DOM"/>
    <property type="match status" value="1"/>
</dbReference>
<keyword evidence="5" id="KW-0418">Kinase</keyword>
<evidence type="ECO:0000256" key="1">
    <source>
        <dbReference type="ARBA" id="ARBA00012513"/>
    </source>
</evidence>
<dbReference type="PROSITE" id="PS00107">
    <property type="entry name" value="PROTEIN_KINASE_ATP"/>
    <property type="match status" value="1"/>
</dbReference>
<dbReference type="AlphaFoldDB" id="A0A2S7YE46"/>
<protein>
    <recommendedName>
        <fullName evidence="1">non-specific serine/threonine protein kinase</fullName>
        <ecNumber evidence="1">2.7.11.1</ecNumber>
    </recommendedName>
</protein>
<proteinExistence type="predicted"/>
<dbReference type="InterPro" id="IPR017441">
    <property type="entry name" value="Protein_kinase_ATP_BS"/>
</dbReference>
<dbReference type="PANTHER" id="PTHR47634:SF9">
    <property type="entry name" value="PROTEIN KINASE DOMAIN-CONTAINING PROTEIN-RELATED"/>
    <property type="match status" value="1"/>
</dbReference>
<evidence type="ECO:0000313" key="11">
    <source>
        <dbReference type="EMBL" id="PQK14425.1"/>
    </source>
</evidence>
<comment type="caution">
    <text evidence="11">The sequence shown here is derived from an EMBL/GenBank/DDBJ whole genome shotgun (WGS) entry which is preliminary data.</text>
</comment>
<evidence type="ECO:0000256" key="3">
    <source>
        <dbReference type="ARBA" id="ARBA00022679"/>
    </source>
</evidence>
<organism evidence="11 12">
    <name type="scientific">Beauveria bassiana</name>
    <name type="common">White muscardine disease fungus</name>
    <name type="synonym">Tritirachium shiotae</name>
    <dbReference type="NCBI Taxonomy" id="176275"/>
    <lineage>
        <taxon>Eukaryota</taxon>
        <taxon>Fungi</taxon>
        <taxon>Dikarya</taxon>
        <taxon>Ascomycota</taxon>
        <taxon>Pezizomycotina</taxon>
        <taxon>Sordariomycetes</taxon>
        <taxon>Hypocreomycetidae</taxon>
        <taxon>Hypocreales</taxon>
        <taxon>Cordycipitaceae</taxon>
        <taxon>Beauveria</taxon>
    </lineage>
</organism>
<dbReference type="Pfam" id="PF00069">
    <property type="entry name" value="Pkinase"/>
    <property type="match status" value="1"/>
</dbReference>
<dbReference type="Gene3D" id="3.30.200.20">
    <property type="entry name" value="Phosphorylase Kinase, domain 1"/>
    <property type="match status" value="1"/>
</dbReference>
<dbReference type="InterPro" id="IPR000719">
    <property type="entry name" value="Prot_kinase_dom"/>
</dbReference>
<evidence type="ECO:0000313" key="12">
    <source>
        <dbReference type="Proteomes" id="UP000237441"/>
    </source>
</evidence>
<accession>A0A2S7YE46</accession>
<dbReference type="EC" id="2.7.11.1" evidence="1"/>
<dbReference type="GO" id="GO:0004674">
    <property type="term" value="F:protein serine/threonine kinase activity"/>
    <property type="evidence" value="ECO:0007669"/>
    <property type="project" value="UniProtKB-KW"/>
</dbReference>
<keyword evidence="4 9" id="KW-0547">Nucleotide-binding</keyword>
<dbReference type="EMBL" id="JRHA01000004">
    <property type="protein sequence ID" value="PQK14425.1"/>
    <property type="molecule type" value="Genomic_DNA"/>
</dbReference>
<dbReference type="GO" id="GO:0005737">
    <property type="term" value="C:cytoplasm"/>
    <property type="evidence" value="ECO:0007669"/>
    <property type="project" value="TreeGrafter"/>
</dbReference>
<evidence type="ECO:0000259" key="10">
    <source>
        <dbReference type="PROSITE" id="PS50011"/>
    </source>
</evidence>
<keyword evidence="6 9" id="KW-0067">ATP-binding</keyword>
<dbReference type="GO" id="GO:0005634">
    <property type="term" value="C:nucleus"/>
    <property type="evidence" value="ECO:0007669"/>
    <property type="project" value="TreeGrafter"/>
</dbReference>
<evidence type="ECO:0000256" key="8">
    <source>
        <dbReference type="ARBA" id="ARBA00048679"/>
    </source>
</evidence>
<evidence type="ECO:0000256" key="5">
    <source>
        <dbReference type="ARBA" id="ARBA00022777"/>
    </source>
</evidence>
<dbReference type="Proteomes" id="UP000237441">
    <property type="component" value="Unassembled WGS sequence"/>
</dbReference>
<dbReference type="GO" id="GO:0050684">
    <property type="term" value="P:regulation of mRNA processing"/>
    <property type="evidence" value="ECO:0007669"/>
    <property type="project" value="TreeGrafter"/>
</dbReference>
<evidence type="ECO:0000256" key="4">
    <source>
        <dbReference type="ARBA" id="ARBA00022741"/>
    </source>
</evidence>
<evidence type="ECO:0000256" key="7">
    <source>
        <dbReference type="ARBA" id="ARBA00047899"/>
    </source>
</evidence>
<dbReference type="PANTHER" id="PTHR47634">
    <property type="entry name" value="PROTEIN KINASE DOMAIN-CONTAINING PROTEIN-RELATED"/>
    <property type="match status" value="1"/>
</dbReference>
<keyword evidence="2" id="KW-0723">Serine/threonine-protein kinase</keyword>